<keyword evidence="9" id="KW-0445">Lipid transport</keyword>
<keyword evidence="6" id="KW-0597">Phosphoprotein</keyword>
<evidence type="ECO:0000259" key="17">
    <source>
        <dbReference type="PROSITE" id="PS50848"/>
    </source>
</evidence>
<dbReference type="Gene3D" id="3.50.50.60">
    <property type="entry name" value="FAD/NAD(P)-binding domain"/>
    <property type="match status" value="1"/>
</dbReference>
<dbReference type="GO" id="GO:0016020">
    <property type="term" value="C:membrane"/>
    <property type="evidence" value="ECO:0007669"/>
    <property type="project" value="UniProtKB-SubCell"/>
</dbReference>
<keyword evidence="12" id="KW-0472">Membrane</keyword>
<name>A0A819ID98_9BILA</name>
<dbReference type="Pfam" id="PF01852">
    <property type="entry name" value="START"/>
    <property type="match status" value="1"/>
</dbReference>
<evidence type="ECO:0000256" key="5">
    <source>
        <dbReference type="ARBA" id="ARBA00022490"/>
    </source>
</evidence>
<dbReference type="SUPFAM" id="SSF55961">
    <property type="entry name" value="Bet v1-like"/>
    <property type="match status" value="1"/>
</dbReference>
<proteinExistence type="predicted"/>
<keyword evidence="7" id="KW-0282">Flagellum</keyword>
<evidence type="ECO:0000256" key="4">
    <source>
        <dbReference type="ARBA" id="ARBA00022448"/>
    </source>
</evidence>
<keyword evidence="5" id="KW-0963">Cytoplasm</keyword>
<dbReference type="InterPro" id="IPR000172">
    <property type="entry name" value="GMC_OxRdtase_N"/>
</dbReference>
<evidence type="ECO:0000313" key="18">
    <source>
        <dbReference type="EMBL" id="CAF3914854.1"/>
    </source>
</evidence>
<dbReference type="InterPro" id="IPR002913">
    <property type="entry name" value="START_lipid-bd_dom"/>
</dbReference>
<evidence type="ECO:0000256" key="1">
    <source>
        <dbReference type="ARBA" id="ARBA00004230"/>
    </source>
</evidence>
<sequence>MANTKDDIVIYDYIIIGGGTSGAVAARRLAEGKDHYNVCLIEAGRSHEGIDNSRMPGGLPALFQENLIDWGYEMVPQKGCGNRVLAASRGRVLGGCSALNGTVFTRGAKADYDRIADMGNPGWSWNDMMPYFKASETFHPAEWHQADLSAHGTDGPLHTEPQPLAPISEKVLESFIDQGFEYKPDMFIQGEYEVMKVGEITLFEEKDFLDFKNECISDEGWTICYEKSSSRVSTKKNSLSAFDVVRVQSDFSDISADLLYDVIHDGQYRSIWDTNMLEGYELCAVLHNSDIGYYSMKSPAPFKNRDFVTQRAWFDYGRNQEKIIINHSVNHLREPPRKNFVRGISYLTGYLIIPTGPSSCRFYYMTQSDPGGNLPAWVVNKASKVLVPKIIKKLAKACSKYDKWKAKNQPSYKPWLYPEQMNVEKFNQGDIGKFDAKETLTTSANNDEGAIQENAVEVDNYVRED</sequence>
<dbReference type="PANTHER" id="PTHR19308">
    <property type="entry name" value="PHOSPHATIDYLCHOLINE TRANSFER PROTEIN"/>
    <property type="match status" value="1"/>
</dbReference>
<gene>
    <name evidence="18" type="ORF">OTI717_LOCUS24497</name>
</gene>
<evidence type="ECO:0000256" key="8">
    <source>
        <dbReference type="ARBA" id="ARBA00022990"/>
    </source>
</evidence>
<keyword evidence="10" id="KW-0969">Cilium</keyword>
<evidence type="ECO:0000256" key="14">
    <source>
        <dbReference type="ARBA" id="ARBA00070345"/>
    </source>
</evidence>
<dbReference type="EMBL" id="CAJOAX010004642">
    <property type="protein sequence ID" value="CAF3914854.1"/>
    <property type="molecule type" value="Genomic_DNA"/>
</dbReference>
<evidence type="ECO:0000256" key="12">
    <source>
        <dbReference type="ARBA" id="ARBA00023136"/>
    </source>
</evidence>
<evidence type="ECO:0000256" key="7">
    <source>
        <dbReference type="ARBA" id="ARBA00022846"/>
    </source>
</evidence>
<dbReference type="Proteomes" id="UP000663823">
    <property type="component" value="Unassembled WGS sequence"/>
</dbReference>
<dbReference type="Gene3D" id="3.30.530.20">
    <property type="match status" value="1"/>
</dbReference>
<dbReference type="InterPro" id="IPR041951">
    <property type="entry name" value="STARD10_START"/>
</dbReference>
<dbReference type="SMART" id="SM00234">
    <property type="entry name" value="START"/>
    <property type="match status" value="1"/>
</dbReference>
<dbReference type="CDD" id="cd08871">
    <property type="entry name" value="START_STARD10-like"/>
    <property type="match status" value="1"/>
</dbReference>
<dbReference type="GO" id="GO:0008289">
    <property type="term" value="F:lipid binding"/>
    <property type="evidence" value="ECO:0007669"/>
    <property type="project" value="UniProtKB-KW"/>
</dbReference>
<dbReference type="Gene3D" id="3.30.560.10">
    <property type="entry name" value="Glucose Oxidase, domain 3"/>
    <property type="match status" value="1"/>
</dbReference>
<keyword evidence="8" id="KW-0007">Acetylation</keyword>
<dbReference type="AlphaFoldDB" id="A0A819ID98"/>
<evidence type="ECO:0000256" key="9">
    <source>
        <dbReference type="ARBA" id="ARBA00023055"/>
    </source>
</evidence>
<dbReference type="GO" id="GO:0050660">
    <property type="term" value="F:flavin adenine dinucleotide binding"/>
    <property type="evidence" value="ECO:0007669"/>
    <property type="project" value="InterPro"/>
</dbReference>
<protein>
    <recommendedName>
        <fullName evidence="14">START domain-containing protein 10</fullName>
    </recommendedName>
    <alternativeName>
        <fullName evidence="15">PCTP-like protein</fullName>
    </alternativeName>
    <alternativeName>
        <fullName evidence="16">StAR-related lipid transfer protein 10</fullName>
    </alternativeName>
</protein>
<comment type="subcellular location">
    <subcellularLocation>
        <location evidence="1">Cell projection</location>
        <location evidence="1">Cilium</location>
        <location evidence="1">Flagellum</location>
    </subcellularLocation>
    <subcellularLocation>
        <location evidence="3">Cytoplasm</location>
    </subcellularLocation>
    <subcellularLocation>
        <location evidence="2">Membrane</location>
    </subcellularLocation>
</comment>
<dbReference type="SUPFAM" id="SSF51905">
    <property type="entry name" value="FAD/NAD(P)-binding domain"/>
    <property type="match status" value="1"/>
</dbReference>
<evidence type="ECO:0000256" key="6">
    <source>
        <dbReference type="ARBA" id="ARBA00022553"/>
    </source>
</evidence>
<evidence type="ECO:0000256" key="2">
    <source>
        <dbReference type="ARBA" id="ARBA00004370"/>
    </source>
</evidence>
<evidence type="ECO:0000256" key="15">
    <source>
        <dbReference type="ARBA" id="ARBA00076937"/>
    </source>
</evidence>
<dbReference type="FunFam" id="3.30.530.20:FF:000008">
    <property type="entry name" value="START domain containing 10"/>
    <property type="match status" value="1"/>
</dbReference>
<dbReference type="Pfam" id="PF00732">
    <property type="entry name" value="GMC_oxred_N"/>
    <property type="match status" value="1"/>
</dbReference>
<reference evidence="18" key="1">
    <citation type="submission" date="2021-02" db="EMBL/GenBank/DDBJ databases">
        <authorList>
            <person name="Nowell W R."/>
        </authorList>
    </citation>
    <scope>NUCLEOTIDE SEQUENCE</scope>
</reference>
<evidence type="ECO:0000256" key="13">
    <source>
        <dbReference type="ARBA" id="ARBA00023273"/>
    </source>
</evidence>
<comment type="caution">
    <text evidence="18">The sequence shown here is derived from an EMBL/GenBank/DDBJ whole genome shotgun (WGS) entry which is preliminary data.</text>
</comment>
<dbReference type="GO" id="GO:0006869">
    <property type="term" value="P:lipid transport"/>
    <property type="evidence" value="ECO:0007669"/>
    <property type="project" value="UniProtKB-KW"/>
</dbReference>
<dbReference type="GO" id="GO:0016614">
    <property type="term" value="F:oxidoreductase activity, acting on CH-OH group of donors"/>
    <property type="evidence" value="ECO:0007669"/>
    <property type="project" value="InterPro"/>
</dbReference>
<evidence type="ECO:0000256" key="10">
    <source>
        <dbReference type="ARBA" id="ARBA00023069"/>
    </source>
</evidence>
<evidence type="ECO:0000256" key="11">
    <source>
        <dbReference type="ARBA" id="ARBA00023121"/>
    </source>
</evidence>
<dbReference type="InterPro" id="IPR036188">
    <property type="entry name" value="FAD/NAD-bd_sf"/>
</dbReference>
<dbReference type="InterPro" id="IPR023393">
    <property type="entry name" value="START-like_dom_sf"/>
</dbReference>
<keyword evidence="4" id="KW-0813">Transport</keyword>
<dbReference type="PANTHER" id="PTHR19308:SF14">
    <property type="entry name" value="START DOMAIN-CONTAINING PROTEIN"/>
    <property type="match status" value="1"/>
</dbReference>
<keyword evidence="11" id="KW-0446">Lipid-binding</keyword>
<organism evidence="18 19">
    <name type="scientific">Rotaria sordida</name>
    <dbReference type="NCBI Taxonomy" id="392033"/>
    <lineage>
        <taxon>Eukaryota</taxon>
        <taxon>Metazoa</taxon>
        <taxon>Spiralia</taxon>
        <taxon>Gnathifera</taxon>
        <taxon>Rotifera</taxon>
        <taxon>Eurotatoria</taxon>
        <taxon>Bdelloidea</taxon>
        <taxon>Philodinida</taxon>
        <taxon>Philodinidae</taxon>
        <taxon>Rotaria</taxon>
    </lineage>
</organism>
<dbReference type="GO" id="GO:0031514">
    <property type="term" value="C:motile cilium"/>
    <property type="evidence" value="ECO:0007669"/>
    <property type="project" value="UniProtKB-SubCell"/>
</dbReference>
<keyword evidence="13" id="KW-0966">Cell projection</keyword>
<accession>A0A819ID98</accession>
<evidence type="ECO:0000256" key="3">
    <source>
        <dbReference type="ARBA" id="ARBA00004496"/>
    </source>
</evidence>
<feature type="domain" description="START" evidence="17">
    <location>
        <begin position="217"/>
        <end position="403"/>
    </location>
</feature>
<dbReference type="GO" id="GO:0005829">
    <property type="term" value="C:cytosol"/>
    <property type="evidence" value="ECO:0007669"/>
    <property type="project" value="UniProtKB-ARBA"/>
</dbReference>
<evidence type="ECO:0000313" key="19">
    <source>
        <dbReference type="Proteomes" id="UP000663823"/>
    </source>
</evidence>
<evidence type="ECO:0000256" key="16">
    <source>
        <dbReference type="ARBA" id="ARBA00080073"/>
    </source>
</evidence>
<dbReference type="InterPro" id="IPR051213">
    <property type="entry name" value="START_lipid_transfer"/>
</dbReference>
<dbReference type="PROSITE" id="PS50848">
    <property type="entry name" value="START"/>
    <property type="match status" value="1"/>
</dbReference>